<organism evidence="3 4">
    <name type="scientific">Bagarius yarrelli</name>
    <name type="common">Goonch</name>
    <name type="synonym">Bagrus yarrelli</name>
    <dbReference type="NCBI Taxonomy" id="175774"/>
    <lineage>
        <taxon>Eukaryota</taxon>
        <taxon>Metazoa</taxon>
        <taxon>Chordata</taxon>
        <taxon>Craniata</taxon>
        <taxon>Vertebrata</taxon>
        <taxon>Euteleostomi</taxon>
        <taxon>Actinopterygii</taxon>
        <taxon>Neopterygii</taxon>
        <taxon>Teleostei</taxon>
        <taxon>Ostariophysi</taxon>
        <taxon>Siluriformes</taxon>
        <taxon>Sisoridae</taxon>
        <taxon>Sisorinae</taxon>
        <taxon>Bagarius</taxon>
    </lineage>
</organism>
<dbReference type="Pfam" id="PF13812">
    <property type="entry name" value="PPR_3"/>
    <property type="match status" value="1"/>
</dbReference>
<evidence type="ECO:0000313" key="4">
    <source>
        <dbReference type="Proteomes" id="UP000319801"/>
    </source>
</evidence>
<evidence type="ECO:0000256" key="1">
    <source>
        <dbReference type="PROSITE-ProRule" id="PRU00708"/>
    </source>
</evidence>
<dbReference type="AlphaFoldDB" id="A0A556VAT5"/>
<dbReference type="GO" id="GO:0000049">
    <property type="term" value="F:tRNA binding"/>
    <property type="evidence" value="ECO:0007669"/>
    <property type="project" value="TreeGrafter"/>
</dbReference>
<feature type="compositionally biased region" description="Polar residues" evidence="2">
    <location>
        <begin position="1"/>
        <end position="10"/>
    </location>
</feature>
<sequence>MTFRKSTAEQQDAKHTDAEVQQDEPVPNSWPKTRRNKPYWYLLQCKKLLKKNKMKKRGLEPSAAAYTALFNACAQSPWKPSALEQALKLQQELRRKNIPLNAITHHALLKTLARAGELRACFQVLRVWHRMLSAGIKPDVQNYNLLLRAARDCGMGDPALASTLLLRKWEQPQFTAQRSALSAGTCETQPLDMDAFERSVLSDTASDLTLSTKHFTQTQPSPVSTSSSVPNLLDLNTCHSDVVALAMVSTASDRLALIGDLHGFLSKMSSDGLKPSIKTLTLLADVTEPSSQSLRSLIDVANQSGVKLDAGFFNTLIRRAAKAGDVTGAQTAKSLMLERKLKLNSQTFCALALACRTPKDGLQLFTDMQACGVAANAYVFSALIGQATRHLDYDWLRELLHHMHRLQVSPNEVIIQQLEFAAQFPPNYDQSVVFFKADIRELTVFKCLHVAEANRLMESKLEVIVVSDDEDAVGDHTGALDNSSVLIVEDSQQSEDIPFFLPALCLSFTDSEISEPESCNVAYCEQCFCYICDHLASQKYAAFLTELENKNHYVSCVCPCHSTNRRAAESSSANGSVAGCSSYTSVMENIQTFLDDSIKENPKTAAVRVLGAIKLFITHSTPGTFHALAISPVLLELVWRALSMLQVLFVEADFPTSFIKQLQDFFHILPLPYDFRKYRNSLNVLPWDDPLLSAVLKGQNVSGVRQVKGRRTETLEESLVVVRTRVLKLQQQNRYRELARYLKVVKSDNVAKLQMMRDWVPLYLCKVGDYDRAVDSLFSAMFGSSCPASRLNPAQFGGYLKIFRYGQAPTGIPHPPQVEFGPYSPNVQTDPLLSSTWAPIEDGGGANAESWIKLLKFANQSSSSSSSSSSAGPHAPCFPEPDYSFLIRIRDISMGILTDLHHTSRIQIPKGFQSGYPEQAMLLLATQALAERLLHSRLKPILTVILTFKSNPWVMRWLFSSLLVQPPTLQDLFWVIVEELADAQCRSVLRLQDAAEQFFMANFLCLFFLEPNVLLHLNSHPISALLAKWNEFENPWQYHLRRLLEANVRNFLIDNCLNCTACAYKMAAVCILL</sequence>
<dbReference type="OrthoDB" id="266020at2759"/>
<feature type="region of interest" description="Disordered" evidence="2">
    <location>
        <begin position="1"/>
        <end position="33"/>
    </location>
</feature>
<dbReference type="GO" id="GO:0005759">
    <property type="term" value="C:mitochondrial matrix"/>
    <property type="evidence" value="ECO:0007669"/>
    <property type="project" value="TreeGrafter"/>
</dbReference>
<comment type="caution">
    <text evidence="3">The sequence shown here is derived from an EMBL/GenBank/DDBJ whole genome shotgun (WGS) entry which is preliminary data.</text>
</comment>
<evidence type="ECO:0000256" key="2">
    <source>
        <dbReference type="SAM" id="MobiDB-lite"/>
    </source>
</evidence>
<evidence type="ECO:0000313" key="3">
    <source>
        <dbReference type="EMBL" id="TTF71941.1"/>
    </source>
</evidence>
<accession>A0A556VAT5</accession>
<dbReference type="GO" id="GO:0042780">
    <property type="term" value="P:tRNA 3'-end processing"/>
    <property type="evidence" value="ECO:0007669"/>
    <property type="project" value="TreeGrafter"/>
</dbReference>
<dbReference type="PANTHER" id="PTHR24014:SF6">
    <property type="entry name" value="PENTATRICOPEPTIDE REPEAT-CONTAINING PROTEIN 1, MITOCHONDRIAL"/>
    <property type="match status" value="1"/>
</dbReference>
<dbReference type="PANTHER" id="PTHR24014">
    <property type="entry name" value="2-OXOGLUTARATE AND IRON-DEPENDENT OXYGENASE DOMAIN-CONTAINING PROTEIN 2"/>
    <property type="match status" value="1"/>
</dbReference>
<dbReference type="EMBL" id="VCAZ01000197">
    <property type="protein sequence ID" value="TTF71941.1"/>
    <property type="molecule type" value="Genomic_DNA"/>
</dbReference>
<dbReference type="PROSITE" id="PS51375">
    <property type="entry name" value="PPR"/>
    <property type="match status" value="1"/>
</dbReference>
<dbReference type="InterPro" id="IPR002885">
    <property type="entry name" value="PPR_rpt"/>
</dbReference>
<dbReference type="InterPro" id="IPR011990">
    <property type="entry name" value="TPR-like_helical_dom_sf"/>
</dbReference>
<protein>
    <submittedName>
        <fullName evidence="3">Pentatricopeptide repeat-containing protein 1, mitochondrial</fullName>
    </submittedName>
</protein>
<dbReference type="Proteomes" id="UP000319801">
    <property type="component" value="Unassembled WGS sequence"/>
</dbReference>
<proteinExistence type="predicted"/>
<reference evidence="3 4" key="1">
    <citation type="journal article" date="2019" name="Genome Biol. Evol.">
        <title>Whole-Genome Sequencing of the Giant Devil Catfish, Bagarius yarrelli.</title>
        <authorList>
            <person name="Jiang W."/>
            <person name="Lv Y."/>
            <person name="Cheng L."/>
            <person name="Yang K."/>
            <person name="Chao B."/>
            <person name="Wang X."/>
            <person name="Li Y."/>
            <person name="Pan X."/>
            <person name="You X."/>
            <person name="Zhang Y."/>
            <person name="Yang J."/>
            <person name="Li J."/>
            <person name="Zhang X."/>
            <person name="Liu S."/>
            <person name="Sun C."/>
            <person name="Yang J."/>
            <person name="Shi Q."/>
        </authorList>
    </citation>
    <scope>NUCLEOTIDE SEQUENCE [LARGE SCALE GENOMIC DNA]</scope>
    <source>
        <strain evidence="3">JWS20170419001</strain>
        <tissue evidence="3">Muscle</tissue>
    </source>
</reference>
<name>A0A556VAT5_BAGYA</name>
<feature type="repeat" description="PPR" evidence="1">
    <location>
        <begin position="101"/>
        <end position="138"/>
    </location>
</feature>
<gene>
    <name evidence="3" type="ORF">Baya_15124</name>
</gene>
<keyword evidence="4" id="KW-1185">Reference proteome</keyword>
<dbReference type="Gene3D" id="1.25.40.10">
    <property type="entry name" value="Tetratricopeptide repeat domain"/>
    <property type="match status" value="2"/>
</dbReference>